<feature type="compositionally biased region" description="Basic and acidic residues" evidence="11">
    <location>
        <begin position="399"/>
        <end position="418"/>
    </location>
</feature>
<feature type="compositionally biased region" description="Basic and acidic residues" evidence="11">
    <location>
        <begin position="240"/>
        <end position="309"/>
    </location>
</feature>
<dbReference type="PANTHER" id="PTHR18934">
    <property type="entry name" value="ATP-DEPENDENT RNA HELICASE"/>
    <property type="match status" value="1"/>
</dbReference>
<feature type="compositionally biased region" description="Basic and acidic residues" evidence="11">
    <location>
        <begin position="1227"/>
        <end position="1240"/>
    </location>
</feature>
<keyword evidence="6 15" id="KW-0347">Helicase</keyword>
<dbReference type="SMART" id="SM00490">
    <property type="entry name" value="HELICc"/>
    <property type="match status" value="1"/>
</dbReference>
<dbReference type="PROSITE" id="PS50126">
    <property type="entry name" value="S1"/>
    <property type="match status" value="1"/>
</dbReference>
<dbReference type="Pfam" id="PF07717">
    <property type="entry name" value="OB_NTP_bind"/>
    <property type="match status" value="1"/>
</dbReference>
<dbReference type="FunCoup" id="A0A2P6N823">
    <property type="interactions" value="520"/>
</dbReference>
<dbReference type="SMART" id="SM00847">
    <property type="entry name" value="HA2"/>
    <property type="match status" value="1"/>
</dbReference>
<dbReference type="PROSITE" id="PS00690">
    <property type="entry name" value="DEAH_ATP_HELICASE"/>
    <property type="match status" value="1"/>
</dbReference>
<dbReference type="Proteomes" id="UP000241769">
    <property type="component" value="Unassembled WGS sequence"/>
</dbReference>
<comment type="catalytic activity">
    <reaction evidence="10">
        <text>ATP + H2O = ADP + phosphate + H(+)</text>
        <dbReference type="Rhea" id="RHEA:13065"/>
        <dbReference type="ChEBI" id="CHEBI:15377"/>
        <dbReference type="ChEBI" id="CHEBI:15378"/>
        <dbReference type="ChEBI" id="CHEBI:30616"/>
        <dbReference type="ChEBI" id="CHEBI:43474"/>
        <dbReference type="ChEBI" id="CHEBI:456216"/>
        <dbReference type="EC" id="3.6.4.13"/>
    </reaction>
</comment>
<evidence type="ECO:0000259" key="12">
    <source>
        <dbReference type="PROSITE" id="PS50126"/>
    </source>
</evidence>
<dbReference type="PROSITE" id="PS51192">
    <property type="entry name" value="HELICASE_ATP_BIND_1"/>
    <property type="match status" value="1"/>
</dbReference>
<keyword evidence="3" id="KW-0507">mRNA processing</keyword>
<dbReference type="InterPro" id="IPR002464">
    <property type="entry name" value="DNA/RNA_helicase_DEAH_CS"/>
</dbReference>
<feature type="domain" description="Helicase ATP-binding" evidence="13">
    <location>
        <begin position="606"/>
        <end position="769"/>
    </location>
</feature>
<evidence type="ECO:0000313" key="16">
    <source>
        <dbReference type="Proteomes" id="UP000241769"/>
    </source>
</evidence>
<name>A0A2P6N823_9EUKA</name>
<dbReference type="SUPFAM" id="SSF50249">
    <property type="entry name" value="Nucleic acid-binding proteins"/>
    <property type="match status" value="1"/>
</dbReference>
<evidence type="ECO:0000256" key="3">
    <source>
        <dbReference type="ARBA" id="ARBA00022664"/>
    </source>
</evidence>
<feature type="region of interest" description="Disordered" evidence="11">
    <location>
        <begin position="1213"/>
        <end position="1248"/>
    </location>
</feature>
<evidence type="ECO:0000256" key="7">
    <source>
        <dbReference type="ARBA" id="ARBA00022840"/>
    </source>
</evidence>
<dbReference type="InParanoid" id="A0A2P6N823"/>
<keyword evidence="8" id="KW-0508">mRNA splicing</keyword>
<feature type="compositionally biased region" description="Basic and acidic residues" evidence="11">
    <location>
        <begin position="522"/>
        <end position="540"/>
    </location>
</feature>
<dbReference type="SMART" id="SM00316">
    <property type="entry name" value="S1"/>
    <property type="match status" value="1"/>
</dbReference>
<feature type="compositionally biased region" description="Polar residues" evidence="11">
    <location>
        <begin position="227"/>
        <end position="239"/>
    </location>
</feature>
<dbReference type="CDD" id="cd18791">
    <property type="entry name" value="SF2_C_RHA"/>
    <property type="match status" value="1"/>
</dbReference>
<evidence type="ECO:0000256" key="6">
    <source>
        <dbReference type="ARBA" id="ARBA00022806"/>
    </source>
</evidence>
<feature type="region of interest" description="Disordered" evidence="11">
    <location>
        <begin position="511"/>
        <end position="582"/>
    </location>
</feature>
<dbReference type="FunFam" id="1.20.120.1080:FF:000001">
    <property type="entry name" value="Pre-mRNA-splicing factor ATP-dependent RNA helicase"/>
    <property type="match status" value="1"/>
</dbReference>
<dbReference type="CDD" id="cd05684">
    <property type="entry name" value="S1_DHX8_helicase"/>
    <property type="match status" value="1"/>
</dbReference>
<keyword evidence="7" id="KW-0067">ATP-binding</keyword>
<dbReference type="Pfam" id="PF13401">
    <property type="entry name" value="AAA_22"/>
    <property type="match status" value="1"/>
</dbReference>
<keyword evidence="5" id="KW-0378">Hydrolase</keyword>
<dbReference type="PROSITE" id="PS51194">
    <property type="entry name" value="HELICASE_CTER"/>
    <property type="match status" value="1"/>
</dbReference>
<dbReference type="GO" id="GO:0016887">
    <property type="term" value="F:ATP hydrolysis activity"/>
    <property type="evidence" value="ECO:0007669"/>
    <property type="project" value="InterPro"/>
</dbReference>
<proteinExistence type="predicted"/>
<dbReference type="InterPro" id="IPR012340">
    <property type="entry name" value="NA-bd_OB-fold"/>
</dbReference>
<feature type="compositionally biased region" description="Low complexity" evidence="11">
    <location>
        <begin position="551"/>
        <end position="563"/>
    </location>
</feature>
<dbReference type="Pfam" id="PF00271">
    <property type="entry name" value="Helicase_C"/>
    <property type="match status" value="1"/>
</dbReference>
<evidence type="ECO:0000256" key="11">
    <source>
        <dbReference type="SAM" id="MobiDB-lite"/>
    </source>
</evidence>
<dbReference type="InterPro" id="IPR049945">
    <property type="entry name" value="AAA_22"/>
</dbReference>
<dbReference type="InterPro" id="IPR048333">
    <property type="entry name" value="HA2_WH"/>
</dbReference>
<keyword evidence="16" id="KW-1185">Reference proteome</keyword>
<evidence type="ECO:0000256" key="1">
    <source>
        <dbReference type="ARBA" id="ARBA00004123"/>
    </source>
</evidence>
<feature type="region of interest" description="Disordered" evidence="11">
    <location>
        <begin position="378"/>
        <end position="436"/>
    </location>
</feature>
<protein>
    <recommendedName>
        <fullName evidence="2">RNA helicase</fullName>
        <ecNumber evidence="2">3.6.4.13</ecNumber>
    </recommendedName>
</protein>
<dbReference type="Gene3D" id="2.40.50.140">
    <property type="entry name" value="Nucleic acid-binding proteins"/>
    <property type="match status" value="1"/>
</dbReference>
<feature type="domain" description="S1 motif" evidence="12">
    <location>
        <begin position="313"/>
        <end position="383"/>
    </location>
</feature>
<dbReference type="GO" id="GO:0000390">
    <property type="term" value="P:spliceosomal complex disassembly"/>
    <property type="evidence" value="ECO:0007669"/>
    <property type="project" value="TreeGrafter"/>
</dbReference>
<dbReference type="InterPro" id="IPR027417">
    <property type="entry name" value="P-loop_NTPase"/>
</dbReference>
<dbReference type="Pfam" id="PF04408">
    <property type="entry name" value="WHD_HA2"/>
    <property type="match status" value="1"/>
</dbReference>
<dbReference type="FunFam" id="3.40.50.300:FF:000101">
    <property type="entry name" value="Pre-mRNA-splicing factor ATP-dependent RNA helicase"/>
    <property type="match status" value="1"/>
</dbReference>
<dbReference type="EMBL" id="MDYQ01000161">
    <property type="protein sequence ID" value="PRP80100.1"/>
    <property type="molecule type" value="Genomic_DNA"/>
</dbReference>
<dbReference type="InterPro" id="IPR014001">
    <property type="entry name" value="Helicase_ATP-bd"/>
</dbReference>
<dbReference type="Gene3D" id="3.40.50.300">
    <property type="entry name" value="P-loop containing nucleotide triphosphate hydrolases"/>
    <property type="match status" value="2"/>
</dbReference>
<keyword evidence="4" id="KW-0547">Nucleotide-binding</keyword>
<dbReference type="PANTHER" id="PTHR18934:SF85">
    <property type="entry name" value="ATP-DEPENDENT RNA HELICASE DHX8"/>
    <property type="match status" value="1"/>
</dbReference>
<evidence type="ECO:0000256" key="4">
    <source>
        <dbReference type="ARBA" id="ARBA00022741"/>
    </source>
</evidence>
<dbReference type="SUPFAM" id="SSF52540">
    <property type="entry name" value="P-loop containing nucleoside triphosphate hydrolases"/>
    <property type="match status" value="1"/>
</dbReference>
<evidence type="ECO:0000256" key="2">
    <source>
        <dbReference type="ARBA" id="ARBA00012552"/>
    </source>
</evidence>
<dbReference type="InterPro" id="IPR003029">
    <property type="entry name" value="S1_domain"/>
</dbReference>
<evidence type="ECO:0000256" key="9">
    <source>
        <dbReference type="ARBA" id="ARBA00023242"/>
    </source>
</evidence>
<dbReference type="FunFam" id="2.40.50.140:FF:000061">
    <property type="entry name" value="ATP-dependent RNA helicase DHX8"/>
    <property type="match status" value="1"/>
</dbReference>
<feature type="compositionally biased region" description="Basic and acidic residues" evidence="11">
    <location>
        <begin position="194"/>
        <end position="218"/>
    </location>
</feature>
<feature type="region of interest" description="Disordered" evidence="11">
    <location>
        <begin position="194"/>
        <end position="309"/>
    </location>
</feature>
<dbReference type="InterPro" id="IPR007502">
    <property type="entry name" value="Helicase-assoc_dom"/>
</dbReference>
<dbReference type="GO" id="GO:0003723">
    <property type="term" value="F:RNA binding"/>
    <property type="evidence" value="ECO:0007669"/>
    <property type="project" value="TreeGrafter"/>
</dbReference>
<dbReference type="SMART" id="SM00487">
    <property type="entry name" value="DEXDc"/>
    <property type="match status" value="1"/>
</dbReference>
<gene>
    <name evidence="15" type="ORF">PROFUN_12254</name>
</gene>
<evidence type="ECO:0000313" key="15">
    <source>
        <dbReference type="EMBL" id="PRP80100.1"/>
    </source>
</evidence>
<dbReference type="Gene3D" id="1.20.120.1080">
    <property type="match status" value="1"/>
</dbReference>
<dbReference type="EC" id="3.6.4.13" evidence="2"/>
<dbReference type="InterPro" id="IPR049588">
    <property type="entry name" value="DHX8_GH2-like"/>
</dbReference>
<dbReference type="GO" id="GO:0005524">
    <property type="term" value="F:ATP binding"/>
    <property type="evidence" value="ECO:0007669"/>
    <property type="project" value="UniProtKB-KW"/>
</dbReference>
<dbReference type="InterPro" id="IPR049621">
    <property type="entry name" value="S1_DHX8_helicase"/>
</dbReference>
<feature type="domain" description="Helicase C-terminal" evidence="14">
    <location>
        <begin position="787"/>
        <end position="967"/>
    </location>
</feature>
<evidence type="ECO:0000259" key="14">
    <source>
        <dbReference type="PROSITE" id="PS51194"/>
    </source>
</evidence>
<sequence length="1248" mass="142674">MSGIFPCVHILPHIWLFSYKTPFLSGGFAPVDGIGNEYGESFGLKFTRRKGRETTNRGNGLYCVLCCKFHRMGCSKPFPLVWVKTTTDPGVKKEGVLRRNELRSNHLMDFAKLNFIGLVSKVCTELENHLSIKDKDLAEFVIHLGDNSSSTEEFKKQLLENEAEFSDSLIESLFLLIKRLLPKKAPAKELVKEIEKKQPEKKEEPQKSSAEIKKRSDDADPFFPGLSMSNQEPIVLETRQTSRADVDRDRRHEDRRREEESRGSRRDRRDDRYDDDRRRDDRDYDRRRDDDRRRNEDDRRRDRREELQEAEEGKIYRGRVTGIKDFGCFVSLEGVTGRAEGLVHISQMANTRVERVEDIVSRNQSVYVKILSISGGKVSLSMKEADQSNGRDLGGGRPSFRDQDRGDRDRSAKKRTFDDTDSEEVTRRPTKTKTSPERWIEKQLIASGVLKVQEYPGFDEETGLLHQEEEEQEQAFEVERNEDEAPFLRGQVKTSLALSPVKIVKNPDGTLSRAAMTQSQLAKERRELREQQKAAKEGRTVSHNNYNMEDPMQQPTGQPQQTRMPHEEEVPEWKRTKDTRMGIQHKGTIREQKESLPIFQVKQQFLAAVRDNQVLVVIGETGSGKTTQMTQYLAEAGYTTTGRIGCTQPRRVAAVSVAKRVAEEFGCKLGEEVGYAIRFEDRTSPSTLVKYMTDGMLLRECLLDPLLKNYSVIILDEAHERTIHTDVLFGLLKKTIEKRKDLKIIVTSATLNAEKFSQYFGGPPIFTIQGKMFKVQILYTKSPESDYLDASLITVMQIHLSEPPGDILVFLTGQEEIDTAAQILYERMKALGSQVPELIILPVYSALPSEMQTKIFDPAPPGSRKVVLATNIAETSLTIDGIFYVVDPGFCKQKAYNSKIGMDSLIVVPISQAQAVQRAGRAGRTGPGKCYRLYTEEAFNNEMIPTTIPEIQRTNLSNTVLMLKALGINDLIHFDFMDPPPVATLIVALEQLYTLDALDDEGLLTRLGRKMAEFPLDPSLSKMLIKSVEFGCSDEILTITAMISVPNIFYRPKEKQQQADQKKAKFHQPEGDHLTVLAVYESWKTNNFSSAWCFENFIQHRTMKKAQDIRKQLLTIMDRYRLDILSAGRNFIKIRKAICSGFFSHTAKKDPQEGYKTLVEGQPVYIHPSSSLFQKNPDYVLYHELVLTTKEYMREVTAIDPRWLVELAPKYFKGADPNKMSKRKKQEKIEPLYDRREDPRPPPPQRRN</sequence>
<accession>A0A2P6N823</accession>
<dbReference type="AlphaFoldDB" id="A0A2P6N823"/>
<dbReference type="FunFam" id="3.40.50.300:FF:000191">
    <property type="entry name" value="Pre-mRNA-splicing factor ATP-dependent RNA helicase"/>
    <property type="match status" value="1"/>
</dbReference>
<dbReference type="STRING" id="1890364.A0A2P6N823"/>
<dbReference type="GO" id="GO:0003724">
    <property type="term" value="F:RNA helicase activity"/>
    <property type="evidence" value="ECO:0007669"/>
    <property type="project" value="UniProtKB-EC"/>
</dbReference>
<organism evidence="15 16">
    <name type="scientific">Planoprotostelium fungivorum</name>
    <dbReference type="NCBI Taxonomy" id="1890364"/>
    <lineage>
        <taxon>Eukaryota</taxon>
        <taxon>Amoebozoa</taxon>
        <taxon>Evosea</taxon>
        <taxon>Variosea</taxon>
        <taxon>Cavosteliida</taxon>
        <taxon>Cavosteliaceae</taxon>
        <taxon>Planoprotostelium</taxon>
    </lineage>
</organism>
<dbReference type="OrthoDB" id="10253254at2759"/>
<keyword evidence="9" id="KW-0539">Nucleus</keyword>
<dbReference type="CDD" id="cd21691">
    <property type="entry name" value="GH2-like_DHX8"/>
    <property type="match status" value="1"/>
</dbReference>
<dbReference type="InterPro" id="IPR011709">
    <property type="entry name" value="DEAD-box_helicase_OB_fold"/>
</dbReference>
<evidence type="ECO:0000256" key="8">
    <source>
        <dbReference type="ARBA" id="ARBA00023187"/>
    </source>
</evidence>
<dbReference type="InterPro" id="IPR001650">
    <property type="entry name" value="Helicase_C-like"/>
</dbReference>
<evidence type="ECO:0000259" key="13">
    <source>
        <dbReference type="PROSITE" id="PS51192"/>
    </source>
</evidence>
<comment type="caution">
    <text evidence="15">The sequence shown here is derived from an EMBL/GenBank/DDBJ whole genome shotgun (WGS) entry which is preliminary data.</text>
</comment>
<comment type="subcellular location">
    <subcellularLocation>
        <location evidence="1">Nucleus</location>
    </subcellularLocation>
</comment>
<dbReference type="GO" id="GO:0071013">
    <property type="term" value="C:catalytic step 2 spliceosome"/>
    <property type="evidence" value="ECO:0007669"/>
    <property type="project" value="TreeGrafter"/>
</dbReference>
<feature type="compositionally biased region" description="Basic and acidic residues" evidence="11">
    <location>
        <begin position="564"/>
        <end position="580"/>
    </location>
</feature>
<evidence type="ECO:0000256" key="5">
    <source>
        <dbReference type="ARBA" id="ARBA00022801"/>
    </source>
</evidence>
<dbReference type="Pfam" id="PF21010">
    <property type="entry name" value="HA2_C"/>
    <property type="match status" value="1"/>
</dbReference>
<dbReference type="Pfam" id="PF00575">
    <property type="entry name" value="S1"/>
    <property type="match status" value="1"/>
</dbReference>
<evidence type="ECO:0000256" key="10">
    <source>
        <dbReference type="ARBA" id="ARBA00047984"/>
    </source>
</evidence>
<reference evidence="15 16" key="1">
    <citation type="journal article" date="2018" name="Genome Biol. Evol.">
        <title>Multiple Roots of Fruiting Body Formation in Amoebozoa.</title>
        <authorList>
            <person name="Hillmann F."/>
            <person name="Forbes G."/>
            <person name="Novohradska S."/>
            <person name="Ferling I."/>
            <person name="Riege K."/>
            <person name="Groth M."/>
            <person name="Westermann M."/>
            <person name="Marz M."/>
            <person name="Spaller T."/>
            <person name="Winckler T."/>
            <person name="Schaap P."/>
            <person name="Glockner G."/>
        </authorList>
    </citation>
    <scope>NUCLEOTIDE SEQUENCE [LARGE SCALE GENOMIC DNA]</scope>
    <source>
        <strain evidence="15 16">Jena</strain>
    </source>
</reference>